<proteinExistence type="predicted"/>
<name>V4AF79_LOTGI</name>
<dbReference type="CTD" id="20252427"/>
<gene>
    <name evidence="1" type="ORF">LOTGIDRAFT_79789</name>
</gene>
<dbReference type="KEGG" id="lgi:LOTGIDRAFT_79789"/>
<dbReference type="EMBL" id="KB202163">
    <property type="protein sequence ID" value="ESO92001.1"/>
    <property type="molecule type" value="Genomic_DNA"/>
</dbReference>
<accession>V4AF79</accession>
<dbReference type="OMA" id="HAESECA"/>
<feature type="non-terminal residue" evidence="1">
    <location>
        <position position="89"/>
    </location>
</feature>
<dbReference type="PANTHER" id="PTHR46104:SF1">
    <property type="entry name" value="GENE 9195-RELATED"/>
    <property type="match status" value="1"/>
</dbReference>
<keyword evidence="2" id="KW-1185">Reference proteome</keyword>
<dbReference type="Proteomes" id="UP000030746">
    <property type="component" value="Unassembled WGS sequence"/>
</dbReference>
<feature type="non-terminal residue" evidence="1">
    <location>
        <position position="1"/>
    </location>
</feature>
<dbReference type="PANTHER" id="PTHR46104">
    <property type="entry name" value="GENE 9195-RELATED-RELATED"/>
    <property type="match status" value="1"/>
</dbReference>
<sequence>VCPIGNYCPEGSYKPTPCPEGTISTSIGNQNITDCKPCKPGSYCTPESFSIPCDAGYICLSGSNVPNPTGGIKGYICPTGHYCPQGAVK</sequence>
<dbReference type="STRING" id="225164.V4AF79"/>
<evidence type="ECO:0000313" key="1">
    <source>
        <dbReference type="EMBL" id="ESO92001.1"/>
    </source>
</evidence>
<dbReference type="SUPFAM" id="SSF57586">
    <property type="entry name" value="TNF receptor-like"/>
    <property type="match status" value="1"/>
</dbReference>
<dbReference type="HOGENOM" id="CLU_2461094_0_0_1"/>
<evidence type="ECO:0008006" key="3">
    <source>
        <dbReference type="Google" id="ProtNLM"/>
    </source>
</evidence>
<evidence type="ECO:0000313" key="2">
    <source>
        <dbReference type="Proteomes" id="UP000030746"/>
    </source>
</evidence>
<dbReference type="GeneID" id="20252427"/>
<reference evidence="1 2" key="1">
    <citation type="journal article" date="2013" name="Nature">
        <title>Insights into bilaterian evolution from three spiralian genomes.</title>
        <authorList>
            <person name="Simakov O."/>
            <person name="Marletaz F."/>
            <person name="Cho S.J."/>
            <person name="Edsinger-Gonzales E."/>
            <person name="Havlak P."/>
            <person name="Hellsten U."/>
            <person name="Kuo D.H."/>
            <person name="Larsson T."/>
            <person name="Lv J."/>
            <person name="Arendt D."/>
            <person name="Savage R."/>
            <person name="Osoegawa K."/>
            <person name="de Jong P."/>
            <person name="Grimwood J."/>
            <person name="Chapman J.A."/>
            <person name="Shapiro H."/>
            <person name="Aerts A."/>
            <person name="Otillar R.P."/>
            <person name="Terry A.Y."/>
            <person name="Boore J.L."/>
            <person name="Grigoriev I.V."/>
            <person name="Lindberg D.R."/>
            <person name="Seaver E.C."/>
            <person name="Weisblat D.A."/>
            <person name="Putnam N.H."/>
            <person name="Rokhsar D.S."/>
        </authorList>
    </citation>
    <scope>NUCLEOTIDE SEQUENCE [LARGE SCALE GENOMIC DNA]</scope>
</reference>
<dbReference type="AlphaFoldDB" id="V4AF79"/>
<dbReference type="OrthoDB" id="413581at2759"/>
<organism evidence="1 2">
    <name type="scientific">Lottia gigantea</name>
    <name type="common">Giant owl limpet</name>
    <dbReference type="NCBI Taxonomy" id="225164"/>
    <lineage>
        <taxon>Eukaryota</taxon>
        <taxon>Metazoa</taxon>
        <taxon>Spiralia</taxon>
        <taxon>Lophotrochozoa</taxon>
        <taxon>Mollusca</taxon>
        <taxon>Gastropoda</taxon>
        <taxon>Patellogastropoda</taxon>
        <taxon>Lottioidea</taxon>
        <taxon>Lottiidae</taxon>
        <taxon>Lottia</taxon>
    </lineage>
</organism>
<dbReference type="RefSeq" id="XP_009057231.1">
    <property type="nucleotide sequence ID" value="XM_009058983.1"/>
</dbReference>
<dbReference type="SMART" id="SM01411">
    <property type="entry name" value="Ephrin_rec_like"/>
    <property type="match status" value="1"/>
</dbReference>
<protein>
    <recommendedName>
        <fullName evidence="3">Tyrosine-protein kinase ephrin type A/B receptor-like domain-containing protein</fullName>
    </recommendedName>
</protein>